<gene>
    <name evidence="2" type="ORF">Hamer_G006529</name>
</gene>
<feature type="signal peptide" evidence="1">
    <location>
        <begin position="1"/>
        <end position="31"/>
    </location>
</feature>
<comment type="caution">
    <text evidence="2">The sequence shown here is derived from an EMBL/GenBank/DDBJ whole genome shotgun (WGS) entry which is preliminary data.</text>
</comment>
<feature type="chain" id="PRO_5035175798" evidence="1">
    <location>
        <begin position="32"/>
        <end position="124"/>
    </location>
</feature>
<keyword evidence="1" id="KW-0732">Signal</keyword>
<dbReference type="AlphaFoldDB" id="A0A8J5JLI8"/>
<protein>
    <submittedName>
        <fullName evidence="2">Uncharacterized protein</fullName>
    </submittedName>
</protein>
<evidence type="ECO:0000313" key="2">
    <source>
        <dbReference type="EMBL" id="KAG7156553.1"/>
    </source>
</evidence>
<evidence type="ECO:0000313" key="3">
    <source>
        <dbReference type="Proteomes" id="UP000747542"/>
    </source>
</evidence>
<evidence type="ECO:0000256" key="1">
    <source>
        <dbReference type="SAM" id="SignalP"/>
    </source>
</evidence>
<sequence>MTFSCTTTTTTTRFLCLAFIVSFSLCLGVSSSPVPEGQGRFITSESPSDDPSNLLNILTNLNLFSSPANPNPTIVVPPSLEGFASQFVDGSTDCPTGQSCVIAASFQPNTGLVSFFQSLCPTCG</sequence>
<keyword evidence="3" id="KW-1185">Reference proteome</keyword>
<dbReference type="Proteomes" id="UP000747542">
    <property type="component" value="Unassembled WGS sequence"/>
</dbReference>
<accession>A0A8J5JLI8</accession>
<name>A0A8J5JLI8_HOMAM</name>
<organism evidence="2 3">
    <name type="scientific">Homarus americanus</name>
    <name type="common">American lobster</name>
    <dbReference type="NCBI Taxonomy" id="6706"/>
    <lineage>
        <taxon>Eukaryota</taxon>
        <taxon>Metazoa</taxon>
        <taxon>Ecdysozoa</taxon>
        <taxon>Arthropoda</taxon>
        <taxon>Crustacea</taxon>
        <taxon>Multicrustacea</taxon>
        <taxon>Malacostraca</taxon>
        <taxon>Eumalacostraca</taxon>
        <taxon>Eucarida</taxon>
        <taxon>Decapoda</taxon>
        <taxon>Pleocyemata</taxon>
        <taxon>Astacidea</taxon>
        <taxon>Nephropoidea</taxon>
        <taxon>Nephropidae</taxon>
        <taxon>Homarus</taxon>
    </lineage>
</organism>
<dbReference type="EMBL" id="JAHLQT010039062">
    <property type="protein sequence ID" value="KAG7156553.1"/>
    <property type="molecule type" value="Genomic_DNA"/>
</dbReference>
<proteinExistence type="predicted"/>
<reference evidence="2" key="1">
    <citation type="journal article" date="2021" name="Sci. Adv.">
        <title>The American lobster genome reveals insights on longevity, neural, and immune adaptations.</title>
        <authorList>
            <person name="Polinski J.M."/>
            <person name="Zimin A.V."/>
            <person name="Clark K.F."/>
            <person name="Kohn A.B."/>
            <person name="Sadowski N."/>
            <person name="Timp W."/>
            <person name="Ptitsyn A."/>
            <person name="Khanna P."/>
            <person name="Romanova D.Y."/>
            <person name="Williams P."/>
            <person name="Greenwood S.J."/>
            <person name="Moroz L.L."/>
            <person name="Walt D.R."/>
            <person name="Bodnar A.G."/>
        </authorList>
    </citation>
    <scope>NUCLEOTIDE SEQUENCE</scope>
    <source>
        <strain evidence="2">GMGI-L3</strain>
    </source>
</reference>